<gene>
    <name evidence="2" type="ORF">C1H46_041141</name>
</gene>
<dbReference type="SUPFAM" id="SSF54001">
    <property type="entry name" value="Cysteine proteinases"/>
    <property type="match status" value="1"/>
</dbReference>
<dbReference type="Proteomes" id="UP000315295">
    <property type="component" value="Unassembled WGS sequence"/>
</dbReference>
<feature type="compositionally biased region" description="Basic and acidic residues" evidence="1">
    <location>
        <begin position="110"/>
        <end position="128"/>
    </location>
</feature>
<dbReference type="EMBL" id="VIEB01001302">
    <property type="protein sequence ID" value="TQD73326.1"/>
    <property type="molecule type" value="Genomic_DNA"/>
</dbReference>
<feature type="region of interest" description="Disordered" evidence="1">
    <location>
        <begin position="15"/>
        <end position="44"/>
    </location>
</feature>
<feature type="compositionally biased region" description="Basic and acidic residues" evidence="1">
    <location>
        <begin position="141"/>
        <end position="156"/>
    </location>
</feature>
<keyword evidence="3" id="KW-1185">Reference proteome</keyword>
<dbReference type="Gene3D" id="3.40.395.10">
    <property type="entry name" value="Adenoviral Proteinase, Chain A"/>
    <property type="match status" value="1"/>
</dbReference>
<comment type="caution">
    <text evidence="2">The sequence shown here is derived from an EMBL/GenBank/DDBJ whole genome shotgun (WGS) entry which is preliminary data.</text>
</comment>
<accession>A0A540KGH0</accession>
<feature type="compositionally biased region" description="Basic and acidic residues" evidence="1">
    <location>
        <begin position="77"/>
        <end position="95"/>
    </location>
</feature>
<evidence type="ECO:0000313" key="2">
    <source>
        <dbReference type="EMBL" id="TQD73326.1"/>
    </source>
</evidence>
<proteinExistence type="predicted"/>
<dbReference type="STRING" id="106549.A0A540KGH0"/>
<evidence type="ECO:0000256" key="1">
    <source>
        <dbReference type="SAM" id="MobiDB-lite"/>
    </source>
</evidence>
<organism evidence="2 3">
    <name type="scientific">Malus baccata</name>
    <name type="common">Siberian crab apple</name>
    <name type="synonym">Pyrus baccata</name>
    <dbReference type="NCBI Taxonomy" id="106549"/>
    <lineage>
        <taxon>Eukaryota</taxon>
        <taxon>Viridiplantae</taxon>
        <taxon>Streptophyta</taxon>
        <taxon>Embryophyta</taxon>
        <taxon>Tracheophyta</taxon>
        <taxon>Spermatophyta</taxon>
        <taxon>Magnoliopsida</taxon>
        <taxon>eudicotyledons</taxon>
        <taxon>Gunneridae</taxon>
        <taxon>Pentapetalae</taxon>
        <taxon>rosids</taxon>
        <taxon>fabids</taxon>
        <taxon>Rosales</taxon>
        <taxon>Rosaceae</taxon>
        <taxon>Amygdaloideae</taxon>
        <taxon>Maleae</taxon>
        <taxon>Malus</taxon>
    </lineage>
</organism>
<feature type="region of interest" description="Disordered" evidence="1">
    <location>
        <begin position="72"/>
        <end position="166"/>
    </location>
</feature>
<dbReference type="PANTHER" id="PTHR47764">
    <property type="entry name" value="UBIQUITIN-LIKE-SPECIFIC PROTEASE 2B-RELATED"/>
    <property type="match status" value="1"/>
</dbReference>
<name>A0A540KGH0_MALBA</name>
<feature type="compositionally biased region" description="Basic residues" evidence="1">
    <location>
        <begin position="96"/>
        <end position="109"/>
    </location>
</feature>
<evidence type="ECO:0000313" key="3">
    <source>
        <dbReference type="Proteomes" id="UP000315295"/>
    </source>
</evidence>
<feature type="compositionally biased region" description="Polar residues" evidence="1">
    <location>
        <begin position="157"/>
        <end position="166"/>
    </location>
</feature>
<dbReference type="AlphaFoldDB" id="A0A540KGH0"/>
<dbReference type="PANTHER" id="PTHR47764:SF7">
    <property type="entry name" value="ULP1 PROTEASE FAMILY, C-TERMINAL CATALYTIC DOMAIN-CONTAINING PROTEIN-RELATED"/>
    <property type="match status" value="1"/>
</dbReference>
<dbReference type="InterPro" id="IPR038765">
    <property type="entry name" value="Papain-like_cys_pep_sf"/>
</dbReference>
<sequence length="166" mass="19690">MVCIEQLSCSVYEPHVDKEEDTKSLDESADKPFEVSYPEGDPDAVSISKRDLELLQPEKFINDTIVDFYIQKKKKKEKEEEGRRGRKKEEEEERKKKANFPRFRRKKKKEKEEEGRRGRKKEEEEKKKIPQISEEEEEEGEGRKGTKEEGRKKETVSKFTFSSLIT</sequence>
<reference evidence="2 3" key="1">
    <citation type="journal article" date="2019" name="G3 (Bethesda)">
        <title>Sequencing of a Wild Apple (Malus baccata) Genome Unravels the Differences Between Cultivated and Wild Apple Species Regarding Disease Resistance and Cold Tolerance.</title>
        <authorList>
            <person name="Chen X."/>
        </authorList>
    </citation>
    <scope>NUCLEOTIDE SEQUENCE [LARGE SCALE GENOMIC DNA]</scope>
    <source>
        <strain evidence="3">cv. Shandingzi</strain>
        <tissue evidence="2">Leaves</tissue>
    </source>
</reference>
<protein>
    <submittedName>
        <fullName evidence="2">Uncharacterized protein</fullName>
    </submittedName>
</protein>
<feature type="compositionally biased region" description="Basic and acidic residues" evidence="1">
    <location>
        <begin position="15"/>
        <end position="33"/>
    </location>
</feature>